<sequence>MTFFGILDSSSYNPQSPLTRVQLSFAASVLGKARTFNPKSGRNSHYKYHPSSFRISHSELWQFKRKATLELQ</sequence>
<organism evidence="1 3">
    <name type="scientific">Medicago truncatula</name>
    <name type="common">Barrel medic</name>
    <name type="synonym">Medicago tribuloides</name>
    <dbReference type="NCBI Taxonomy" id="3880"/>
    <lineage>
        <taxon>Eukaryota</taxon>
        <taxon>Viridiplantae</taxon>
        <taxon>Streptophyta</taxon>
        <taxon>Embryophyta</taxon>
        <taxon>Tracheophyta</taxon>
        <taxon>Spermatophyta</taxon>
        <taxon>Magnoliopsida</taxon>
        <taxon>eudicotyledons</taxon>
        <taxon>Gunneridae</taxon>
        <taxon>Pentapetalae</taxon>
        <taxon>rosids</taxon>
        <taxon>fabids</taxon>
        <taxon>Fabales</taxon>
        <taxon>Fabaceae</taxon>
        <taxon>Papilionoideae</taxon>
        <taxon>50 kb inversion clade</taxon>
        <taxon>NPAAA clade</taxon>
        <taxon>Hologalegina</taxon>
        <taxon>IRL clade</taxon>
        <taxon>Trifolieae</taxon>
        <taxon>Medicago</taxon>
    </lineage>
</organism>
<dbReference type="Proteomes" id="UP000002051">
    <property type="component" value="Chromosome 8"/>
</dbReference>
<evidence type="ECO:0000313" key="2">
    <source>
        <dbReference type="EnsemblPlants" id="KEH19329"/>
    </source>
</evidence>
<dbReference type="EnsemblPlants" id="KEH19329">
    <property type="protein sequence ID" value="KEH19329"/>
    <property type="gene ID" value="MTR_8g447060"/>
</dbReference>
<reference evidence="1 3" key="2">
    <citation type="journal article" date="2014" name="BMC Genomics">
        <title>An improved genome release (version Mt4.0) for the model legume Medicago truncatula.</title>
        <authorList>
            <person name="Tang H."/>
            <person name="Krishnakumar V."/>
            <person name="Bidwell S."/>
            <person name="Rosen B."/>
            <person name="Chan A."/>
            <person name="Zhou S."/>
            <person name="Gentzbittel L."/>
            <person name="Childs K.L."/>
            <person name="Yandell M."/>
            <person name="Gundlach H."/>
            <person name="Mayer K.F."/>
            <person name="Schwartz D.C."/>
            <person name="Town C.D."/>
        </authorList>
    </citation>
    <scope>GENOME REANNOTATION</scope>
    <source>
        <strain evidence="1">A17</strain>
        <strain evidence="2 3">cv. Jemalong A17</strain>
    </source>
</reference>
<accession>A0A072TPA3</accession>
<gene>
    <name evidence="1" type="ordered locus">MTR_8g447060</name>
</gene>
<reference evidence="1 3" key="1">
    <citation type="journal article" date="2011" name="Nature">
        <title>The Medicago genome provides insight into the evolution of rhizobial symbioses.</title>
        <authorList>
            <person name="Young N.D."/>
            <person name="Debelle F."/>
            <person name="Oldroyd G.E."/>
            <person name="Geurts R."/>
            <person name="Cannon S.B."/>
            <person name="Udvardi M.K."/>
            <person name="Benedito V.A."/>
            <person name="Mayer K.F."/>
            <person name="Gouzy J."/>
            <person name="Schoof H."/>
            <person name="Van de Peer Y."/>
            <person name="Proost S."/>
            <person name="Cook D.R."/>
            <person name="Meyers B.C."/>
            <person name="Spannagl M."/>
            <person name="Cheung F."/>
            <person name="De Mita S."/>
            <person name="Krishnakumar V."/>
            <person name="Gundlach H."/>
            <person name="Zhou S."/>
            <person name="Mudge J."/>
            <person name="Bharti A.K."/>
            <person name="Murray J.D."/>
            <person name="Naoumkina M.A."/>
            <person name="Rosen B."/>
            <person name="Silverstein K.A."/>
            <person name="Tang H."/>
            <person name="Rombauts S."/>
            <person name="Zhao P.X."/>
            <person name="Zhou P."/>
            <person name="Barbe V."/>
            <person name="Bardou P."/>
            <person name="Bechner M."/>
            <person name="Bellec A."/>
            <person name="Berger A."/>
            <person name="Berges H."/>
            <person name="Bidwell S."/>
            <person name="Bisseling T."/>
            <person name="Choisne N."/>
            <person name="Couloux A."/>
            <person name="Denny R."/>
            <person name="Deshpande S."/>
            <person name="Dai X."/>
            <person name="Doyle J.J."/>
            <person name="Dudez A.M."/>
            <person name="Farmer A.D."/>
            <person name="Fouteau S."/>
            <person name="Franken C."/>
            <person name="Gibelin C."/>
            <person name="Gish J."/>
            <person name="Goldstein S."/>
            <person name="Gonzalez A.J."/>
            <person name="Green P.J."/>
            <person name="Hallab A."/>
            <person name="Hartog M."/>
            <person name="Hua A."/>
            <person name="Humphray S.J."/>
            <person name="Jeong D.H."/>
            <person name="Jing Y."/>
            <person name="Jocker A."/>
            <person name="Kenton S.M."/>
            <person name="Kim D.J."/>
            <person name="Klee K."/>
            <person name="Lai H."/>
            <person name="Lang C."/>
            <person name="Lin S."/>
            <person name="Macmil S.L."/>
            <person name="Magdelenat G."/>
            <person name="Matthews L."/>
            <person name="McCorrison J."/>
            <person name="Monaghan E.L."/>
            <person name="Mun J.H."/>
            <person name="Najar F.Z."/>
            <person name="Nicholson C."/>
            <person name="Noirot C."/>
            <person name="O'Bleness M."/>
            <person name="Paule C.R."/>
            <person name="Poulain J."/>
            <person name="Prion F."/>
            <person name="Qin B."/>
            <person name="Qu C."/>
            <person name="Retzel E.F."/>
            <person name="Riddle C."/>
            <person name="Sallet E."/>
            <person name="Samain S."/>
            <person name="Samson N."/>
            <person name="Sanders I."/>
            <person name="Saurat O."/>
            <person name="Scarpelli C."/>
            <person name="Schiex T."/>
            <person name="Segurens B."/>
            <person name="Severin A.J."/>
            <person name="Sherrier D.J."/>
            <person name="Shi R."/>
            <person name="Sims S."/>
            <person name="Singer S.R."/>
            <person name="Sinharoy S."/>
            <person name="Sterck L."/>
            <person name="Viollet A."/>
            <person name="Wang B.B."/>
            <person name="Wang K."/>
            <person name="Wang M."/>
            <person name="Wang X."/>
            <person name="Warfsmann J."/>
            <person name="Weissenbach J."/>
            <person name="White D.D."/>
            <person name="White J.D."/>
            <person name="Wiley G.B."/>
            <person name="Wincker P."/>
            <person name="Xing Y."/>
            <person name="Yang L."/>
            <person name="Yao Z."/>
            <person name="Ying F."/>
            <person name="Zhai J."/>
            <person name="Zhou L."/>
            <person name="Zuber A."/>
            <person name="Denarie J."/>
            <person name="Dixon R.A."/>
            <person name="May G.D."/>
            <person name="Schwartz D.C."/>
            <person name="Rogers J."/>
            <person name="Quetier F."/>
            <person name="Town C.D."/>
            <person name="Roe B.A."/>
        </authorList>
    </citation>
    <scope>NUCLEOTIDE SEQUENCE [LARGE SCALE GENOMIC DNA]</scope>
    <source>
        <strain evidence="1">A17</strain>
        <strain evidence="2 3">cv. Jemalong A17</strain>
    </source>
</reference>
<evidence type="ECO:0000313" key="1">
    <source>
        <dbReference type="EMBL" id="KEH19329.1"/>
    </source>
</evidence>
<keyword evidence="3" id="KW-1185">Reference proteome</keyword>
<reference evidence="2" key="3">
    <citation type="submission" date="2015-04" db="UniProtKB">
        <authorList>
            <consortium name="EnsemblPlants"/>
        </authorList>
    </citation>
    <scope>IDENTIFICATION</scope>
    <source>
        <strain evidence="2">cv. Jemalong A17</strain>
    </source>
</reference>
<dbReference type="EMBL" id="CM001224">
    <property type="protein sequence ID" value="KEH19329.1"/>
    <property type="molecule type" value="Genomic_DNA"/>
</dbReference>
<dbReference type="HOGENOM" id="CLU_2726049_0_0_1"/>
<name>A0A072TPA3_MEDTR</name>
<proteinExistence type="predicted"/>
<evidence type="ECO:0000313" key="3">
    <source>
        <dbReference type="Proteomes" id="UP000002051"/>
    </source>
</evidence>
<dbReference type="AlphaFoldDB" id="A0A072TPA3"/>
<protein>
    <submittedName>
        <fullName evidence="1 2">Uncharacterized protein</fullName>
    </submittedName>
</protein>